<dbReference type="Proteomes" id="UP000432015">
    <property type="component" value="Unassembled WGS sequence"/>
</dbReference>
<reference evidence="1 2" key="1">
    <citation type="submission" date="2019-11" db="EMBL/GenBank/DDBJ databases">
        <authorList>
            <person name="Cao P."/>
        </authorList>
    </citation>
    <scope>NUCLEOTIDE SEQUENCE [LARGE SCALE GENOMIC DNA]</scope>
    <source>
        <strain evidence="1 2">NEAU-AAG5</strain>
    </source>
</reference>
<accession>A0A7K1LAL4</accession>
<dbReference type="RefSeq" id="WP_156220624.1">
    <property type="nucleotide sequence ID" value="NZ_WOFH01000014.1"/>
</dbReference>
<evidence type="ECO:0000313" key="1">
    <source>
        <dbReference type="EMBL" id="MUN41454.1"/>
    </source>
</evidence>
<evidence type="ECO:0000313" key="2">
    <source>
        <dbReference type="Proteomes" id="UP000432015"/>
    </source>
</evidence>
<dbReference type="EMBL" id="WOFH01000014">
    <property type="protein sequence ID" value="MUN41454.1"/>
    <property type="molecule type" value="Genomic_DNA"/>
</dbReference>
<sequence>MQRCTECAVTKPDVRERPDPCEEDVNGREVRRDLCDDCEAAISNEV</sequence>
<gene>
    <name evidence="1" type="ORF">GNZ18_33405</name>
</gene>
<protein>
    <submittedName>
        <fullName evidence="1">Uncharacterized protein</fullName>
    </submittedName>
</protein>
<comment type="caution">
    <text evidence="1">The sequence shown here is derived from an EMBL/GenBank/DDBJ whole genome shotgun (WGS) entry which is preliminary data.</text>
</comment>
<proteinExistence type="predicted"/>
<dbReference type="AlphaFoldDB" id="A0A7K1LAL4"/>
<name>A0A7K1LAL4_9ACTN</name>
<keyword evidence="2" id="KW-1185">Reference proteome</keyword>
<organism evidence="1 2">
    <name type="scientific">Actinomadura litoris</name>
    <dbReference type="NCBI Taxonomy" id="2678616"/>
    <lineage>
        <taxon>Bacteria</taxon>
        <taxon>Bacillati</taxon>
        <taxon>Actinomycetota</taxon>
        <taxon>Actinomycetes</taxon>
        <taxon>Streptosporangiales</taxon>
        <taxon>Thermomonosporaceae</taxon>
        <taxon>Actinomadura</taxon>
    </lineage>
</organism>